<dbReference type="Pfam" id="PF00588">
    <property type="entry name" value="SpoU_methylase"/>
    <property type="match status" value="1"/>
</dbReference>
<dbReference type="OrthoDB" id="9794400at2"/>
<evidence type="ECO:0000256" key="7">
    <source>
        <dbReference type="HAMAP-Rule" id="MF_02060"/>
    </source>
</evidence>
<evidence type="ECO:0000256" key="4">
    <source>
        <dbReference type="ARBA" id="ARBA00022691"/>
    </source>
</evidence>
<evidence type="ECO:0000259" key="8">
    <source>
        <dbReference type="Pfam" id="PF00588"/>
    </source>
</evidence>
<feature type="binding site" evidence="7">
    <location>
        <position position="145"/>
    </location>
    <ligand>
        <name>S-adenosyl-L-methionine</name>
        <dbReference type="ChEBI" id="CHEBI:59789"/>
    </ligand>
</feature>
<dbReference type="InterPro" id="IPR001537">
    <property type="entry name" value="SpoU_MeTrfase"/>
</dbReference>
<evidence type="ECO:0000313" key="10">
    <source>
        <dbReference type="Proteomes" id="UP000199041"/>
    </source>
</evidence>
<dbReference type="Gene3D" id="3.40.1280.10">
    <property type="match status" value="1"/>
</dbReference>
<comment type="function">
    <text evidence="7">Catalyzes the 2'-O methylation of guanosine at position 18 in tRNA.</text>
</comment>
<keyword evidence="3 7" id="KW-0808">Transferase</keyword>
<reference evidence="9 10" key="1">
    <citation type="submission" date="2016-10" db="EMBL/GenBank/DDBJ databases">
        <authorList>
            <person name="de Groot N.N."/>
        </authorList>
    </citation>
    <scope>NUCLEOTIDE SEQUENCE [LARGE SCALE GENOMIC DNA]</scope>
    <source>
        <strain evidence="9 10">Vu-144</strain>
    </source>
</reference>
<dbReference type="CDD" id="cd18092">
    <property type="entry name" value="SpoU-like_TrmH"/>
    <property type="match status" value="1"/>
</dbReference>
<gene>
    <name evidence="7" type="primary">trmH</name>
    <name evidence="9" type="ORF">SAMN05192529_12615</name>
</gene>
<dbReference type="GO" id="GO:0002938">
    <property type="term" value="P:tRNA guanine ribose methylation"/>
    <property type="evidence" value="ECO:0007669"/>
    <property type="project" value="UniProtKB-UniRule"/>
</dbReference>
<keyword evidence="6 7" id="KW-0694">RNA-binding</keyword>
<dbReference type="InterPro" id="IPR029028">
    <property type="entry name" value="Alpha/beta_knot_MTases"/>
</dbReference>
<evidence type="ECO:0000256" key="5">
    <source>
        <dbReference type="ARBA" id="ARBA00022694"/>
    </source>
</evidence>
<keyword evidence="10" id="KW-1185">Reference proteome</keyword>
<dbReference type="InterPro" id="IPR033671">
    <property type="entry name" value="TrmH"/>
</dbReference>
<protein>
    <recommendedName>
        <fullName evidence="7">tRNA (guanosine(18)-2'-O)-methyltransferase</fullName>
        <ecNumber evidence="7">2.1.1.34</ecNumber>
    </recommendedName>
    <alternativeName>
        <fullName evidence="7">tRNA [Gm18] methyltransferase</fullName>
    </alternativeName>
</protein>
<dbReference type="STRING" id="551991.SAMN05192529_12615"/>
<comment type="catalytic activity">
    <reaction evidence="7">
        <text>guanosine(18) in tRNA + S-adenosyl-L-methionine = 2'-O-methylguanosine(18) in tRNA + S-adenosyl-L-homocysteine + H(+)</text>
        <dbReference type="Rhea" id="RHEA:20077"/>
        <dbReference type="Rhea" id="RHEA-COMP:10190"/>
        <dbReference type="Rhea" id="RHEA-COMP:10192"/>
        <dbReference type="ChEBI" id="CHEBI:15378"/>
        <dbReference type="ChEBI" id="CHEBI:57856"/>
        <dbReference type="ChEBI" id="CHEBI:59789"/>
        <dbReference type="ChEBI" id="CHEBI:74269"/>
        <dbReference type="ChEBI" id="CHEBI:74445"/>
        <dbReference type="EC" id="2.1.1.34"/>
    </reaction>
</comment>
<dbReference type="SUPFAM" id="SSF75217">
    <property type="entry name" value="alpha/beta knot"/>
    <property type="match status" value="1"/>
</dbReference>
<sequence>MTPERLEKLKNVLLKRQFDLTVIFENVQDPHNIAAVLRTCESAGIQEVHILNHTIAPHPKFGDGLGYRSSSSAWKWLTLHYHDNIQSCVKAIRSQGFTLMATALNEKAVNLYDVDFTQKLALVFGNEKKGVSDEMLENCDGNFLIPQQGIIQSLNISVACAICIYEAYRQKNAQGHYAPKSMADPRIQKVAKQWELPIQDPK</sequence>
<organism evidence="9 10">
    <name type="scientific">Arachidicoccus rhizosphaerae</name>
    <dbReference type="NCBI Taxonomy" id="551991"/>
    <lineage>
        <taxon>Bacteria</taxon>
        <taxon>Pseudomonadati</taxon>
        <taxon>Bacteroidota</taxon>
        <taxon>Chitinophagia</taxon>
        <taxon>Chitinophagales</taxon>
        <taxon>Chitinophagaceae</taxon>
        <taxon>Arachidicoccus</taxon>
    </lineage>
</organism>
<keyword evidence="1 7" id="KW-0820">tRNA-binding</keyword>
<dbReference type="HAMAP" id="MF_02060">
    <property type="entry name" value="tRNA_methyltr_TrmH"/>
    <property type="match status" value="1"/>
</dbReference>
<evidence type="ECO:0000256" key="1">
    <source>
        <dbReference type="ARBA" id="ARBA00022555"/>
    </source>
</evidence>
<keyword evidence="5 7" id="KW-0819">tRNA processing</keyword>
<accession>A0A1H4C010</accession>
<dbReference type="AlphaFoldDB" id="A0A1H4C010"/>
<dbReference type="GO" id="GO:0141100">
    <property type="term" value="F:tRNA (guanine(18)-2'-O)-methyltransferase activity"/>
    <property type="evidence" value="ECO:0007669"/>
    <property type="project" value="UniProtKB-UniRule"/>
</dbReference>
<keyword evidence="4 7" id="KW-0949">S-adenosyl-L-methionine</keyword>
<feature type="binding site" evidence="7">
    <location>
        <position position="102"/>
    </location>
    <ligand>
        <name>S-adenosyl-L-methionine</name>
        <dbReference type="ChEBI" id="CHEBI:59789"/>
    </ligand>
</feature>
<evidence type="ECO:0000256" key="3">
    <source>
        <dbReference type="ARBA" id="ARBA00022679"/>
    </source>
</evidence>
<comment type="similarity">
    <text evidence="7">Belongs to the class IV-like SAM-binding methyltransferase superfamily. RNA methyltransferase TrmH family.</text>
</comment>
<dbReference type="GO" id="GO:0000049">
    <property type="term" value="F:tRNA binding"/>
    <property type="evidence" value="ECO:0007669"/>
    <property type="project" value="UniProtKB-UniRule"/>
</dbReference>
<evidence type="ECO:0000256" key="6">
    <source>
        <dbReference type="ARBA" id="ARBA00022884"/>
    </source>
</evidence>
<feature type="domain" description="tRNA/rRNA methyltransferase SpoU type" evidence="8">
    <location>
        <begin position="20"/>
        <end position="165"/>
    </location>
</feature>
<dbReference type="Proteomes" id="UP000199041">
    <property type="component" value="Unassembled WGS sequence"/>
</dbReference>
<dbReference type="InterPro" id="IPR029026">
    <property type="entry name" value="tRNA_m1G_MTases_N"/>
</dbReference>
<evidence type="ECO:0000256" key="2">
    <source>
        <dbReference type="ARBA" id="ARBA00022603"/>
    </source>
</evidence>
<dbReference type="PANTHER" id="PTHR43453">
    <property type="entry name" value="RRNA METHYLASE-LIKE"/>
    <property type="match status" value="1"/>
</dbReference>
<dbReference type="PANTHER" id="PTHR43453:SF1">
    <property type="entry name" value="TRNA_RRNA METHYLTRANSFERASE SPOU TYPE DOMAIN-CONTAINING PROTEIN"/>
    <property type="match status" value="1"/>
</dbReference>
<comment type="caution">
    <text evidence="7">Lacks conserved residue(s) required for the propagation of feature annotation.</text>
</comment>
<dbReference type="EMBL" id="FNQY01000026">
    <property type="protein sequence ID" value="SEA53738.1"/>
    <property type="molecule type" value="Genomic_DNA"/>
</dbReference>
<feature type="binding site" evidence="7">
    <location>
        <position position="154"/>
    </location>
    <ligand>
        <name>S-adenosyl-L-methionine</name>
        <dbReference type="ChEBI" id="CHEBI:59789"/>
    </ligand>
</feature>
<proteinExistence type="inferred from homology"/>
<evidence type="ECO:0000313" key="9">
    <source>
        <dbReference type="EMBL" id="SEA53738.1"/>
    </source>
</evidence>
<name>A0A1H4C010_9BACT</name>
<keyword evidence="2 7" id="KW-0489">Methyltransferase</keyword>
<dbReference type="EC" id="2.1.1.34" evidence="7"/>